<dbReference type="KEGG" id="bvz:BRAD3257_4833"/>
<evidence type="ECO:0000313" key="1">
    <source>
        <dbReference type="EMBL" id="SPP95807.1"/>
    </source>
</evidence>
<reference evidence="1 2" key="1">
    <citation type="submission" date="2018-03" db="EMBL/GenBank/DDBJ databases">
        <authorList>
            <person name="Gully D."/>
        </authorList>
    </citation>
    <scope>NUCLEOTIDE SEQUENCE [LARGE SCALE GENOMIC DNA]</scope>
    <source>
        <strain evidence="1">ORS3257</strain>
    </source>
</reference>
<gene>
    <name evidence="1" type="ORF">BRAD3257_4833</name>
</gene>
<protein>
    <recommendedName>
        <fullName evidence="3">T3SS negative regulator,GrlR</fullName>
    </recommendedName>
</protein>
<sequence>MRAGPGTRLVFEGFYKVRFQLGDAVGRGVMHAGDGKMLGGNSAFAHIGTYDKTDSGVDVVIKTVRHNPDPNYRAMAGTDDATLIARGWADGDLYRFKGELKELPGVPFQSVMTPITDEEVPIGDGVGEAGIADGLYSIRLRMLDGIDGGLTGVMLLNQGRILGGDASFYYLGSYTAAKGRWKGQILNQEHTPAKDDPIFGGHEVGIGFSGSYDSEQAVLEATALVGRRSLRLTAALKLLHRA</sequence>
<dbReference type="Proteomes" id="UP000246085">
    <property type="component" value="Chromosome BRAD3257"/>
</dbReference>
<proteinExistence type="predicted"/>
<dbReference type="EMBL" id="LS398110">
    <property type="protein sequence ID" value="SPP95807.1"/>
    <property type="molecule type" value="Genomic_DNA"/>
</dbReference>
<evidence type="ECO:0008006" key="3">
    <source>
        <dbReference type="Google" id="ProtNLM"/>
    </source>
</evidence>
<evidence type="ECO:0000313" key="2">
    <source>
        <dbReference type="Proteomes" id="UP000246085"/>
    </source>
</evidence>
<dbReference type="Gene3D" id="2.40.128.380">
    <property type="entry name" value="T3SS negative regulator GrlR"/>
    <property type="match status" value="2"/>
</dbReference>
<organism evidence="1 2">
    <name type="scientific">Bradyrhizobium vignae</name>
    <dbReference type="NCBI Taxonomy" id="1549949"/>
    <lineage>
        <taxon>Bacteria</taxon>
        <taxon>Pseudomonadati</taxon>
        <taxon>Pseudomonadota</taxon>
        <taxon>Alphaproteobacteria</taxon>
        <taxon>Hyphomicrobiales</taxon>
        <taxon>Nitrobacteraceae</taxon>
        <taxon>Bradyrhizobium</taxon>
    </lineage>
</organism>
<dbReference type="InterPro" id="IPR043019">
    <property type="entry name" value="GrlR_sf"/>
</dbReference>
<name>A0A2U3Q326_9BRAD</name>
<accession>A0A2U3Q326</accession>
<dbReference type="AlphaFoldDB" id="A0A2U3Q326"/>